<gene>
    <name evidence="1" type="ORF">ABT39_MTgene121</name>
</gene>
<name>A0A101M3I4_PICGL</name>
<comment type="caution">
    <text evidence="1">The sequence shown here is derived from an EMBL/GenBank/DDBJ whole genome shotgun (WGS) entry which is preliminary data.</text>
</comment>
<organism evidence="1">
    <name type="scientific">Picea glauca</name>
    <name type="common">White spruce</name>
    <name type="synonym">Pinus glauca</name>
    <dbReference type="NCBI Taxonomy" id="3330"/>
    <lineage>
        <taxon>Eukaryota</taxon>
        <taxon>Viridiplantae</taxon>
        <taxon>Streptophyta</taxon>
        <taxon>Embryophyta</taxon>
        <taxon>Tracheophyta</taxon>
        <taxon>Spermatophyta</taxon>
        <taxon>Pinopsida</taxon>
        <taxon>Pinidae</taxon>
        <taxon>Conifers I</taxon>
        <taxon>Pinales</taxon>
        <taxon>Pinaceae</taxon>
        <taxon>Picea</taxon>
    </lineage>
</organism>
<keyword evidence="1" id="KW-0496">Mitochondrion</keyword>
<evidence type="ECO:0000313" key="1">
    <source>
        <dbReference type="EMBL" id="KUM50278.1"/>
    </source>
</evidence>
<reference evidence="1" key="1">
    <citation type="journal article" date="2015" name="Genome Biol. Evol.">
        <title>Organellar Genomes of White Spruce (Picea glauca): Assembly and Annotation.</title>
        <authorList>
            <person name="Jackman S.D."/>
            <person name="Warren R.L."/>
            <person name="Gibb E.A."/>
            <person name="Vandervalk B.P."/>
            <person name="Mohamadi H."/>
            <person name="Chu J."/>
            <person name="Raymond A."/>
            <person name="Pleasance S."/>
            <person name="Coope R."/>
            <person name="Wildung M.R."/>
            <person name="Ritland C.E."/>
            <person name="Bousquet J."/>
            <person name="Jones S.J."/>
            <person name="Bohlmann J."/>
            <person name="Birol I."/>
        </authorList>
    </citation>
    <scope>NUCLEOTIDE SEQUENCE [LARGE SCALE GENOMIC DNA]</scope>
    <source>
        <tissue evidence="1">Flushing bud</tissue>
    </source>
</reference>
<sequence length="79" mass="9111">MCSDSKTIFFHLDRRVHREISITVISTWRKGRTDAYFNTILTRPFTPSKSLLNPKHASEFMPMSIPQNAQQTCPEQTLG</sequence>
<protein>
    <submittedName>
        <fullName evidence="1">Uncharacterized protein</fullName>
    </submittedName>
</protein>
<dbReference type="EMBL" id="LKAM01000001">
    <property type="protein sequence ID" value="KUM50278.1"/>
    <property type="molecule type" value="Genomic_DNA"/>
</dbReference>
<proteinExistence type="predicted"/>
<accession>A0A101M3I4</accession>
<geneLocation type="mitochondrion" evidence="1"/>
<dbReference type="AlphaFoldDB" id="A0A101M3I4"/>